<name>A0A2U3Q7B7_9BRAD</name>
<gene>
    <name evidence="1" type="ORF">BRAD3257_6401</name>
</gene>
<reference evidence="1 2" key="1">
    <citation type="submission" date="2018-03" db="EMBL/GenBank/DDBJ databases">
        <authorList>
            <person name="Gully D."/>
        </authorList>
    </citation>
    <scope>NUCLEOTIDE SEQUENCE [LARGE SCALE GENOMIC DNA]</scope>
    <source>
        <strain evidence="1">ORS3257</strain>
    </source>
</reference>
<dbReference type="AlphaFoldDB" id="A0A2U3Q7B7"/>
<dbReference type="EMBL" id="LS398110">
    <property type="protein sequence ID" value="SPP97297.1"/>
    <property type="molecule type" value="Genomic_DNA"/>
</dbReference>
<evidence type="ECO:0000313" key="2">
    <source>
        <dbReference type="Proteomes" id="UP000246085"/>
    </source>
</evidence>
<evidence type="ECO:0000313" key="1">
    <source>
        <dbReference type="EMBL" id="SPP97297.1"/>
    </source>
</evidence>
<accession>A0A2U3Q7B7</accession>
<sequence length="75" mass="8458">MVWFQSKQYRAEGLSLAPKFLDSVNLIIVEICHNSSAEAFFPRCKTPAVAFLPQIWGCCEGFLARRARLSIPCHS</sequence>
<proteinExistence type="predicted"/>
<dbReference type="Proteomes" id="UP000246085">
    <property type="component" value="Chromosome BRAD3257"/>
</dbReference>
<protein>
    <submittedName>
        <fullName evidence="1">Uncharacterized protein</fullName>
    </submittedName>
</protein>
<organism evidence="1 2">
    <name type="scientific">Bradyrhizobium vignae</name>
    <dbReference type="NCBI Taxonomy" id="1549949"/>
    <lineage>
        <taxon>Bacteria</taxon>
        <taxon>Pseudomonadati</taxon>
        <taxon>Pseudomonadota</taxon>
        <taxon>Alphaproteobacteria</taxon>
        <taxon>Hyphomicrobiales</taxon>
        <taxon>Nitrobacteraceae</taxon>
        <taxon>Bradyrhizobium</taxon>
    </lineage>
</organism>
<dbReference type="KEGG" id="bvz:BRAD3257_6401"/>